<keyword evidence="6" id="KW-1185">Reference proteome</keyword>
<comment type="caution">
    <text evidence="5">The sequence shown here is derived from an EMBL/GenBank/DDBJ whole genome shotgun (WGS) entry which is preliminary data.</text>
</comment>
<evidence type="ECO:0000256" key="2">
    <source>
        <dbReference type="ARBA" id="ARBA00012180"/>
    </source>
</evidence>
<reference evidence="5 6" key="1">
    <citation type="submission" date="2019-09" db="EMBL/GenBank/DDBJ databases">
        <title>Bird 10,000 Genomes (B10K) Project - Family phase.</title>
        <authorList>
            <person name="Zhang G."/>
        </authorList>
    </citation>
    <scope>NUCLEOTIDE SEQUENCE [LARGE SCALE GENOMIC DNA]</scope>
    <source>
        <strain evidence="5">B10K-DU-001-53</strain>
        <tissue evidence="5">Muscle</tissue>
    </source>
</reference>
<dbReference type="GO" id="GO:0004523">
    <property type="term" value="F:RNA-DNA hybrid ribonuclease activity"/>
    <property type="evidence" value="ECO:0007669"/>
    <property type="project" value="UniProtKB-EC"/>
</dbReference>
<dbReference type="EC" id="3.1.26.4" evidence="2"/>
<dbReference type="EMBL" id="VXAB01013534">
    <property type="protein sequence ID" value="NXJ15900.1"/>
    <property type="molecule type" value="Genomic_DNA"/>
</dbReference>
<evidence type="ECO:0000256" key="1">
    <source>
        <dbReference type="ARBA" id="ARBA00010879"/>
    </source>
</evidence>
<dbReference type="InterPro" id="IPR043128">
    <property type="entry name" value="Rev_trsase/Diguanyl_cyclase"/>
</dbReference>
<gene>
    <name evidence="5" type="primary">Pol_4</name>
    <name evidence="4" type="synonym">Pol_1</name>
    <name evidence="4" type="ORF">ODOGUJ_R15529</name>
    <name evidence="5" type="ORF">ODOGUJ_R15557</name>
</gene>
<dbReference type="PANTHER" id="PTHR33064:SF37">
    <property type="entry name" value="RIBONUCLEASE H"/>
    <property type="match status" value="1"/>
</dbReference>
<dbReference type="SUPFAM" id="SSF56672">
    <property type="entry name" value="DNA/RNA polymerases"/>
    <property type="match status" value="1"/>
</dbReference>
<dbReference type="PROSITE" id="PS50878">
    <property type="entry name" value="RT_POL"/>
    <property type="match status" value="1"/>
</dbReference>
<evidence type="ECO:0000313" key="6">
    <source>
        <dbReference type="Proteomes" id="UP000522663"/>
    </source>
</evidence>
<evidence type="ECO:0000313" key="5">
    <source>
        <dbReference type="EMBL" id="NXJ15900.1"/>
    </source>
</evidence>
<sequence length="84" mass="9855">QHVDDLLICGEEESKVKCTTNKLLNFLGEHGLRVSKSKLQYVEKEVRYLRHIISEGRQRINPEQIQGFVQLPLPEAKRELRKFP</sequence>
<dbReference type="InterPro" id="IPR000477">
    <property type="entry name" value="RT_dom"/>
</dbReference>
<evidence type="ECO:0000259" key="3">
    <source>
        <dbReference type="PROSITE" id="PS50878"/>
    </source>
</evidence>
<feature type="non-terminal residue" evidence="5">
    <location>
        <position position="1"/>
    </location>
</feature>
<dbReference type="AlphaFoldDB" id="A0A7K9Z3B5"/>
<dbReference type="Proteomes" id="UP000522663">
    <property type="component" value="Unassembled WGS sequence"/>
</dbReference>
<dbReference type="InterPro" id="IPR051320">
    <property type="entry name" value="Viral_Replic_Matur_Polypro"/>
</dbReference>
<feature type="domain" description="Reverse transcriptase" evidence="3">
    <location>
        <begin position="1"/>
        <end position="53"/>
    </location>
</feature>
<proteinExistence type="inferred from homology"/>
<dbReference type="Pfam" id="PF00078">
    <property type="entry name" value="RVT_1"/>
    <property type="match status" value="1"/>
</dbReference>
<protein>
    <recommendedName>
        <fullName evidence="2">ribonuclease H</fullName>
        <ecNumber evidence="2">3.1.26.4</ecNumber>
    </recommendedName>
</protein>
<comment type="similarity">
    <text evidence="1">Belongs to the beta type-B retroviral polymerase family. HERV class-II K(HML-2) pol subfamily.</text>
</comment>
<organism evidence="5 6">
    <name type="scientific">Odontophorus gujanensis</name>
    <name type="common">marbled wood quail</name>
    <dbReference type="NCBI Taxonomy" id="886794"/>
    <lineage>
        <taxon>Eukaryota</taxon>
        <taxon>Metazoa</taxon>
        <taxon>Chordata</taxon>
        <taxon>Craniata</taxon>
        <taxon>Vertebrata</taxon>
        <taxon>Euteleostomi</taxon>
        <taxon>Archelosauria</taxon>
        <taxon>Archosauria</taxon>
        <taxon>Dinosauria</taxon>
        <taxon>Saurischia</taxon>
        <taxon>Theropoda</taxon>
        <taxon>Coelurosauria</taxon>
        <taxon>Aves</taxon>
        <taxon>Neognathae</taxon>
        <taxon>Galloanserae</taxon>
        <taxon>Galliformes</taxon>
        <taxon>Odontophoridae</taxon>
        <taxon>Odontophorus</taxon>
    </lineage>
</organism>
<name>A0A7K9Z3B5_9GALL</name>
<evidence type="ECO:0000313" key="4">
    <source>
        <dbReference type="EMBL" id="NXJ09764.1"/>
    </source>
</evidence>
<accession>A0A7K9Z3B5</accession>
<dbReference type="InterPro" id="IPR043502">
    <property type="entry name" value="DNA/RNA_pol_sf"/>
</dbReference>
<dbReference type="Gene3D" id="3.30.70.270">
    <property type="match status" value="1"/>
</dbReference>
<dbReference type="EMBL" id="VXAB01006688">
    <property type="protein sequence ID" value="NXJ09764.1"/>
    <property type="molecule type" value="Genomic_DNA"/>
</dbReference>
<dbReference type="OrthoDB" id="9950135at2759"/>
<feature type="non-terminal residue" evidence="5">
    <location>
        <position position="84"/>
    </location>
</feature>
<dbReference type="PANTHER" id="PTHR33064">
    <property type="entry name" value="POL PROTEIN"/>
    <property type="match status" value="1"/>
</dbReference>